<evidence type="ECO:0000313" key="3">
    <source>
        <dbReference type="Proteomes" id="UP000799772"/>
    </source>
</evidence>
<dbReference type="OrthoDB" id="3913028at2759"/>
<feature type="compositionally biased region" description="Low complexity" evidence="1">
    <location>
        <begin position="124"/>
        <end position="138"/>
    </location>
</feature>
<name>A0A9P4ILH5_9PEZI</name>
<gene>
    <name evidence="2" type="ORF">NA57DRAFT_53874</name>
</gene>
<dbReference type="Proteomes" id="UP000799772">
    <property type="component" value="Unassembled WGS sequence"/>
</dbReference>
<keyword evidence="3" id="KW-1185">Reference proteome</keyword>
<accession>A0A9P4ILH5</accession>
<dbReference type="AlphaFoldDB" id="A0A9P4ILH5"/>
<comment type="caution">
    <text evidence="2">The sequence shown here is derived from an EMBL/GenBank/DDBJ whole genome shotgun (WGS) entry which is preliminary data.</text>
</comment>
<evidence type="ECO:0000313" key="2">
    <source>
        <dbReference type="EMBL" id="KAF2101932.1"/>
    </source>
</evidence>
<organism evidence="2 3">
    <name type="scientific">Rhizodiscina lignyota</name>
    <dbReference type="NCBI Taxonomy" id="1504668"/>
    <lineage>
        <taxon>Eukaryota</taxon>
        <taxon>Fungi</taxon>
        <taxon>Dikarya</taxon>
        <taxon>Ascomycota</taxon>
        <taxon>Pezizomycotina</taxon>
        <taxon>Dothideomycetes</taxon>
        <taxon>Pleosporomycetidae</taxon>
        <taxon>Aulographales</taxon>
        <taxon>Rhizodiscinaceae</taxon>
        <taxon>Rhizodiscina</taxon>
    </lineage>
</organism>
<evidence type="ECO:0000256" key="1">
    <source>
        <dbReference type="SAM" id="MobiDB-lite"/>
    </source>
</evidence>
<proteinExistence type="predicted"/>
<sequence>MSQAESAASSATSRSSKFNIDENAKGSVLVYQWRGGPTGLAVQSQADLAKTIDKNTHLRCSRKQLPRGKSRIDVRTEDLYNEPERTSYSKYPNMKNCLASIGIPSKVYWKRMFTNQYKELFIISPESSPENSPENSQNTTPSSTFAPEARHAPPQGQEDGPS</sequence>
<protein>
    <submittedName>
        <fullName evidence="2">Uncharacterized protein</fullName>
    </submittedName>
</protein>
<reference evidence="2" key="1">
    <citation type="journal article" date="2020" name="Stud. Mycol.">
        <title>101 Dothideomycetes genomes: a test case for predicting lifestyles and emergence of pathogens.</title>
        <authorList>
            <person name="Haridas S."/>
            <person name="Albert R."/>
            <person name="Binder M."/>
            <person name="Bloem J."/>
            <person name="Labutti K."/>
            <person name="Salamov A."/>
            <person name="Andreopoulos B."/>
            <person name="Baker S."/>
            <person name="Barry K."/>
            <person name="Bills G."/>
            <person name="Bluhm B."/>
            <person name="Cannon C."/>
            <person name="Castanera R."/>
            <person name="Culley D."/>
            <person name="Daum C."/>
            <person name="Ezra D."/>
            <person name="Gonzalez J."/>
            <person name="Henrissat B."/>
            <person name="Kuo A."/>
            <person name="Liang C."/>
            <person name="Lipzen A."/>
            <person name="Lutzoni F."/>
            <person name="Magnuson J."/>
            <person name="Mondo S."/>
            <person name="Nolan M."/>
            <person name="Ohm R."/>
            <person name="Pangilinan J."/>
            <person name="Park H.-J."/>
            <person name="Ramirez L."/>
            <person name="Alfaro M."/>
            <person name="Sun H."/>
            <person name="Tritt A."/>
            <person name="Yoshinaga Y."/>
            <person name="Zwiers L.-H."/>
            <person name="Turgeon B."/>
            <person name="Goodwin S."/>
            <person name="Spatafora J."/>
            <person name="Crous P."/>
            <person name="Grigoriev I."/>
        </authorList>
    </citation>
    <scope>NUCLEOTIDE SEQUENCE</scope>
    <source>
        <strain evidence="2">CBS 133067</strain>
    </source>
</reference>
<dbReference type="EMBL" id="ML978123">
    <property type="protein sequence ID" value="KAF2101932.1"/>
    <property type="molecule type" value="Genomic_DNA"/>
</dbReference>
<feature type="region of interest" description="Disordered" evidence="1">
    <location>
        <begin position="124"/>
        <end position="162"/>
    </location>
</feature>